<name>M8C9I2_AEGTA</name>
<proteinExistence type="predicted"/>
<reference evidence="1" key="1">
    <citation type="submission" date="2015-06" db="UniProtKB">
        <authorList>
            <consortium name="EnsemblPlants"/>
        </authorList>
    </citation>
    <scope>IDENTIFICATION</scope>
</reference>
<dbReference type="EnsemblPlants" id="EMT23722">
    <property type="protein sequence ID" value="EMT23722"/>
    <property type="gene ID" value="F775_16223"/>
</dbReference>
<organism evidence="1">
    <name type="scientific">Aegilops tauschii</name>
    <name type="common">Tausch's goatgrass</name>
    <name type="synonym">Aegilops squarrosa</name>
    <dbReference type="NCBI Taxonomy" id="37682"/>
    <lineage>
        <taxon>Eukaryota</taxon>
        <taxon>Viridiplantae</taxon>
        <taxon>Streptophyta</taxon>
        <taxon>Embryophyta</taxon>
        <taxon>Tracheophyta</taxon>
        <taxon>Spermatophyta</taxon>
        <taxon>Magnoliopsida</taxon>
        <taxon>Liliopsida</taxon>
        <taxon>Poales</taxon>
        <taxon>Poaceae</taxon>
        <taxon>BOP clade</taxon>
        <taxon>Pooideae</taxon>
        <taxon>Triticodae</taxon>
        <taxon>Triticeae</taxon>
        <taxon>Triticinae</taxon>
        <taxon>Aegilops</taxon>
    </lineage>
</organism>
<sequence>MSWDNMIKVRTSRGLTMWNHNLLLYMRYLKDQRFFGRWSISYLPSWSHFTERTELIKGYDFNYTSVTRGPPIFDKAL</sequence>
<evidence type="ECO:0000313" key="1">
    <source>
        <dbReference type="EnsemblPlants" id="EMT23722"/>
    </source>
</evidence>
<accession>M8C9I2</accession>
<dbReference type="AlphaFoldDB" id="M8C9I2"/>
<protein>
    <submittedName>
        <fullName evidence="1">Uncharacterized protein</fullName>
    </submittedName>
</protein>